<name>A0A6A6X2E2_9PLEO</name>
<dbReference type="Proteomes" id="UP000799757">
    <property type="component" value="Unassembled WGS sequence"/>
</dbReference>
<keyword evidence="2" id="KW-1133">Transmembrane helix</keyword>
<dbReference type="OrthoDB" id="10621491at2759"/>
<evidence type="ECO:0000256" key="2">
    <source>
        <dbReference type="SAM" id="Phobius"/>
    </source>
</evidence>
<gene>
    <name evidence="3" type="ORF">K505DRAFT_340475</name>
</gene>
<protein>
    <submittedName>
        <fullName evidence="3">Uncharacterized protein</fullName>
    </submittedName>
</protein>
<evidence type="ECO:0000313" key="3">
    <source>
        <dbReference type="EMBL" id="KAF2790378.1"/>
    </source>
</evidence>
<evidence type="ECO:0000256" key="1">
    <source>
        <dbReference type="SAM" id="MobiDB-lite"/>
    </source>
</evidence>
<organism evidence="3 4">
    <name type="scientific">Melanomma pulvis-pyrius CBS 109.77</name>
    <dbReference type="NCBI Taxonomy" id="1314802"/>
    <lineage>
        <taxon>Eukaryota</taxon>
        <taxon>Fungi</taxon>
        <taxon>Dikarya</taxon>
        <taxon>Ascomycota</taxon>
        <taxon>Pezizomycotina</taxon>
        <taxon>Dothideomycetes</taxon>
        <taxon>Pleosporomycetidae</taxon>
        <taxon>Pleosporales</taxon>
        <taxon>Melanommataceae</taxon>
        <taxon>Melanomma</taxon>
    </lineage>
</organism>
<feature type="compositionally biased region" description="Basic and acidic residues" evidence="1">
    <location>
        <begin position="20"/>
        <end position="33"/>
    </location>
</feature>
<dbReference type="EMBL" id="MU002077">
    <property type="protein sequence ID" value="KAF2790378.1"/>
    <property type="molecule type" value="Genomic_DNA"/>
</dbReference>
<sequence length="236" mass="24670">MLSKAKRRGPPSPIHIPKLRLREDAEGDEERRQTPTPTIPTPPPTSPLRTANPAFGPFPKTTTTLPAQAATSTKISLPTVASVTSTFLATKPTMTAPNSQSPTRTTFITVTQTQSIVSPKEKGEQSPGIGTKTIFISGAPQIITVTVGGTQGSSTSLSNTSAGATGGTNLLPRGAMAPLIALGVIAGLSAIITVTTILWRRKKKKADNKAKGLQRPVSEVGDDGFRAIPDTRPIMS</sequence>
<feature type="compositionally biased region" description="Pro residues" evidence="1">
    <location>
        <begin position="37"/>
        <end position="46"/>
    </location>
</feature>
<keyword evidence="2" id="KW-0812">Transmembrane</keyword>
<reference evidence="3" key="1">
    <citation type="journal article" date="2020" name="Stud. Mycol.">
        <title>101 Dothideomycetes genomes: a test case for predicting lifestyles and emergence of pathogens.</title>
        <authorList>
            <person name="Haridas S."/>
            <person name="Albert R."/>
            <person name="Binder M."/>
            <person name="Bloem J."/>
            <person name="Labutti K."/>
            <person name="Salamov A."/>
            <person name="Andreopoulos B."/>
            <person name="Baker S."/>
            <person name="Barry K."/>
            <person name="Bills G."/>
            <person name="Bluhm B."/>
            <person name="Cannon C."/>
            <person name="Castanera R."/>
            <person name="Culley D."/>
            <person name="Daum C."/>
            <person name="Ezra D."/>
            <person name="Gonzalez J."/>
            <person name="Henrissat B."/>
            <person name="Kuo A."/>
            <person name="Liang C."/>
            <person name="Lipzen A."/>
            <person name="Lutzoni F."/>
            <person name="Magnuson J."/>
            <person name="Mondo S."/>
            <person name="Nolan M."/>
            <person name="Ohm R."/>
            <person name="Pangilinan J."/>
            <person name="Park H.-J."/>
            <person name="Ramirez L."/>
            <person name="Alfaro M."/>
            <person name="Sun H."/>
            <person name="Tritt A."/>
            <person name="Yoshinaga Y."/>
            <person name="Zwiers L.-H."/>
            <person name="Turgeon B."/>
            <person name="Goodwin S."/>
            <person name="Spatafora J."/>
            <person name="Crous P."/>
            <person name="Grigoriev I."/>
        </authorList>
    </citation>
    <scope>NUCLEOTIDE SEQUENCE</scope>
    <source>
        <strain evidence="3">CBS 109.77</strain>
    </source>
</reference>
<proteinExistence type="predicted"/>
<keyword evidence="4" id="KW-1185">Reference proteome</keyword>
<feature type="transmembrane region" description="Helical" evidence="2">
    <location>
        <begin position="179"/>
        <end position="199"/>
    </location>
</feature>
<feature type="compositionally biased region" description="Polar residues" evidence="1">
    <location>
        <begin position="60"/>
        <end position="72"/>
    </location>
</feature>
<keyword evidence="2" id="KW-0472">Membrane</keyword>
<dbReference type="AlphaFoldDB" id="A0A6A6X2E2"/>
<evidence type="ECO:0000313" key="4">
    <source>
        <dbReference type="Proteomes" id="UP000799757"/>
    </source>
</evidence>
<feature type="region of interest" description="Disordered" evidence="1">
    <location>
        <begin position="1"/>
        <end position="72"/>
    </location>
</feature>
<accession>A0A6A6X2E2</accession>